<dbReference type="InterPro" id="IPR023892">
    <property type="entry name" value="cNMP-bd"/>
</dbReference>
<dbReference type="NCBIfam" id="TIGR03896">
    <property type="entry name" value="cyc_nuc_ocin"/>
    <property type="match status" value="1"/>
</dbReference>
<dbReference type="Proteomes" id="UP001600165">
    <property type="component" value="Unassembled WGS sequence"/>
</dbReference>
<name>A0ABW6IHB6_9CYAN</name>
<comment type="caution">
    <text evidence="2">The sequence shown here is derived from an EMBL/GenBank/DDBJ whole genome shotgun (WGS) entry which is preliminary data.</text>
</comment>
<evidence type="ECO:0000259" key="1">
    <source>
        <dbReference type="PROSITE" id="PS50042"/>
    </source>
</evidence>
<dbReference type="EMBL" id="JBHZOL010000075">
    <property type="protein sequence ID" value="MFE4107010.1"/>
    <property type="molecule type" value="Genomic_DNA"/>
</dbReference>
<evidence type="ECO:0000313" key="2">
    <source>
        <dbReference type="EMBL" id="MFE4107010.1"/>
    </source>
</evidence>
<dbReference type="PANTHER" id="PTHR24567">
    <property type="entry name" value="CRP FAMILY TRANSCRIPTIONAL REGULATORY PROTEIN"/>
    <property type="match status" value="1"/>
</dbReference>
<feature type="domain" description="Cyclic nucleotide-binding" evidence="1">
    <location>
        <begin position="7"/>
        <end position="104"/>
    </location>
</feature>
<dbReference type="Pfam" id="PF00027">
    <property type="entry name" value="cNMP_binding"/>
    <property type="match status" value="1"/>
</dbReference>
<dbReference type="InterPro" id="IPR050397">
    <property type="entry name" value="Env_Response_Regulators"/>
</dbReference>
<dbReference type="SMART" id="SM00100">
    <property type="entry name" value="cNMP"/>
    <property type="match status" value="1"/>
</dbReference>
<proteinExistence type="predicted"/>
<dbReference type="RefSeq" id="WP_377965312.1">
    <property type="nucleotide sequence ID" value="NZ_JBHZOL010000075.1"/>
</dbReference>
<dbReference type="PANTHER" id="PTHR24567:SF74">
    <property type="entry name" value="HTH-TYPE TRANSCRIPTIONAL REGULATOR ARCR"/>
    <property type="match status" value="1"/>
</dbReference>
<dbReference type="Gene3D" id="2.60.120.10">
    <property type="entry name" value="Jelly Rolls"/>
    <property type="match status" value="1"/>
</dbReference>
<dbReference type="InterPro" id="IPR014710">
    <property type="entry name" value="RmlC-like_jellyroll"/>
</dbReference>
<dbReference type="PROSITE" id="PS50042">
    <property type="entry name" value="CNMP_BINDING_3"/>
    <property type="match status" value="1"/>
</dbReference>
<dbReference type="CDD" id="cd00038">
    <property type="entry name" value="CAP_ED"/>
    <property type="match status" value="1"/>
</dbReference>
<protein>
    <submittedName>
        <fullName evidence="2">Cyclic nucleotide-binding domain-containing protein</fullName>
    </submittedName>
</protein>
<reference evidence="2 3" key="1">
    <citation type="submission" date="2024-10" db="EMBL/GenBank/DDBJ databases">
        <authorList>
            <person name="Ratan Roy A."/>
            <person name="Morales Sandoval P.H."/>
            <person name="De Los Santos Villalobos S."/>
            <person name="Chakraborty S."/>
            <person name="Mukherjee J."/>
        </authorList>
    </citation>
    <scope>NUCLEOTIDE SEQUENCE [LARGE SCALE GENOMIC DNA]</scope>
    <source>
        <strain evidence="2 3">S1</strain>
    </source>
</reference>
<dbReference type="InterPro" id="IPR018490">
    <property type="entry name" value="cNMP-bd_dom_sf"/>
</dbReference>
<dbReference type="InterPro" id="IPR000595">
    <property type="entry name" value="cNMP-bd_dom"/>
</dbReference>
<organism evidence="2 3">
    <name type="scientific">Almyronema epifaneia S1</name>
    <dbReference type="NCBI Taxonomy" id="2991925"/>
    <lineage>
        <taxon>Bacteria</taxon>
        <taxon>Bacillati</taxon>
        <taxon>Cyanobacteriota</taxon>
        <taxon>Cyanophyceae</taxon>
        <taxon>Nodosilineales</taxon>
        <taxon>Nodosilineaceae</taxon>
        <taxon>Almyronema</taxon>
        <taxon>Almyronema epifaneia</taxon>
    </lineage>
</organism>
<dbReference type="SUPFAM" id="SSF51206">
    <property type="entry name" value="cAMP-binding domain-like"/>
    <property type="match status" value="1"/>
</dbReference>
<sequence>MKRVLFILGVLDDDDIDWLISTGKRQEIPQNTVLIHEGKPIDAIYFLLDGTLTVQVAALKDQIIAHLSSGEVVGEMSFVDTRLPSATVKAITPSLVLAIPKDRLIEKLEQDVWFAARFYRALAILLSTRLRGTVQKIHDAAHWRPLDLSDETFNLDMAANMSLAAIRFDWLLRRLRDGAIET</sequence>
<accession>A0ABW6IHB6</accession>
<evidence type="ECO:0000313" key="3">
    <source>
        <dbReference type="Proteomes" id="UP001600165"/>
    </source>
</evidence>
<gene>
    <name evidence="2" type="ORF">ACFVKH_12015</name>
</gene>
<keyword evidence="3" id="KW-1185">Reference proteome</keyword>